<evidence type="ECO:0000256" key="1">
    <source>
        <dbReference type="SAM" id="Phobius"/>
    </source>
</evidence>
<dbReference type="VEuPathDB" id="MicrosporidiaDB:THOM_1884"/>
<evidence type="ECO:0000313" key="2">
    <source>
        <dbReference type="EMBL" id="ELQ75154.1"/>
    </source>
</evidence>
<name>L7JUS5_TRAHO</name>
<reference evidence="2 3" key="1">
    <citation type="journal article" date="2012" name="PLoS Pathog.">
        <title>The genome of the obligate intracellular parasite Trachipleistophora hominis: new insights into microsporidian genome dynamics and reductive evolution.</title>
        <authorList>
            <person name="Heinz E."/>
            <person name="Williams T.A."/>
            <person name="Nakjang S."/>
            <person name="Noel C.J."/>
            <person name="Swan D.C."/>
            <person name="Goldberg A.V."/>
            <person name="Harris S.R."/>
            <person name="Weinmaier T."/>
            <person name="Markert S."/>
            <person name="Becher D."/>
            <person name="Bernhardt J."/>
            <person name="Dagan T."/>
            <person name="Hacker C."/>
            <person name="Lucocq J.M."/>
            <person name="Schweder T."/>
            <person name="Rattei T."/>
            <person name="Hall N."/>
            <person name="Hirt R.P."/>
            <person name="Embley T.M."/>
        </authorList>
    </citation>
    <scope>NUCLEOTIDE SEQUENCE [LARGE SCALE GENOMIC DNA]</scope>
</reference>
<keyword evidence="1" id="KW-0472">Membrane</keyword>
<protein>
    <submittedName>
        <fullName evidence="2">Uncharacterized protein</fullName>
    </submittedName>
</protein>
<sequence>MTQKQNISESSSTPSTKILNVSTELDTCVERSGPYLIPFLLAVFVIFILGLIFIIRRTKKFLKFSYPESLVLSTERQRNFTYDPSIVETNVFSIDRVEDEIDELMVDSIFDQIEHNPSYFAPSSNYITVFDEFPNSNLDESKIMPQAVQKPNEMLEDKSNSKDLEQEYVSRYSNIINSNTECISAFHNDDISFSSRK</sequence>
<keyword evidence="1" id="KW-0812">Transmembrane</keyword>
<accession>L7JUS5</accession>
<dbReference type="EMBL" id="JH993985">
    <property type="protein sequence ID" value="ELQ75154.1"/>
    <property type="molecule type" value="Genomic_DNA"/>
</dbReference>
<dbReference type="HOGENOM" id="CLU_1385051_0_0_1"/>
<organism evidence="2 3">
    <name type="scientific">Trachipleistophora hominis</name>
    <name type="common">Microsporidian parasite</name>
    <dbReference type="NCBI Taxonomy" id="72359"/>
    <lineage>
        <taxon>Eukaryota</taxon>
        <taxon>Fungi</taxon>
        <taxon>Fungi incertae sedis</taxon>
        <taxon>Microsporidia</taxon>
        <taxon>Pleistophoridae</taxon>
        <taxon>Trachipleistophora</taxon>
    </lineage>
</organism>
<proteinExistence type="predicted"/>
<evidence type="ECO:0000313" key="3">
    <source>
        <dbReference type="Proteomes" id="UP000011185"/>
    </source>
</evidence>
<feature type="transmembrane region" description="Helical" evidence="1">
    <location>
        <begin position="35"/>
        <end position="55"/>
    </location>
</feature>
<dbReference type="Proteomes" id="UP000011185">
    <property type="component" value="Unassembled WGS sequence"/>
</dbReference>
<dbReference type="AlphaFoldDB" id="L7JUS5"/>
<keyword evidence="3" id="KW-1185">Reference proteome</keyword>
<keyword evidence="1" id="KW-1133">Transmembrane helix</keyword>
<dbReference type="InParanoid" id="L7JUS5"/>
<gene>
    <name evidence="2" type="ORF">THOM_1884</name>
</gene>